<reference evidence="1 2" key="1">
    <citation type="submission" date="2019-05" db="EMBL/GenBank/DDBJ databases">
        <title>Another draft genome of Portunus trituberculatus and its Hox gene families provides insights of decapod evolution.</title>
        <authorList>
            <person name="Jeong J.-H."/>
            <person name="Song I."/>
            <person name="Kim S."/>
            <person name="Choi T."/>
            <person name="Kim D."/>
            <person name="Ryu S."/>
            <person name="Kim W."/>
        </authorList>
    </citation>
    <scope>NUCLEOTIDE SEQUENCE [LARGE SCALE GENOMIC DNA]</scope>
    <source>
        <tissue evidence="1">Muscle</tissue>
    </source>
</reference>
<accession>A0A5B7J995</accession>
<evidence type="ECO:0000313" key="2">
    <source>
        <dbReference type="Proteomes" id="UP000324222"/>
    </source>
</evidence>
<organism evidence="1 2">
    <name type="scientific">Portunus trituberculatus</name>
    <name type="common">Swimming crab</name>
    <name type="synonym">Neptunus trituberculatus</name>
    <dbReference type="NCBI Taxonomy" id="210409"/>
    <lineage>
        <taxon>Eukaryota</taxon>
        <taxon>Metazoa</taxon>
        <taxon>Ecdysozoa</taxon>
        <taxon>Arthropoda</taxon>
        <taxon>Crustacea</taxon>
        <taxon>Multicrustacea</taxon>
        <taxon>Malacostraca</taxon>
        <taxon>Eumalacostraca</taxon>
        <taxon>Eucarida</taxon>
        <taxon>Decapoda</taxon>
        <taxon>Pleocyemata</taxon>
        <taxon>Brachyura</taxon>
        <taxon>Eubrachyura</taxon>
        <taxon>Portunoidea</taxon>
        <taxon>Portunidae</taxon>
        <taxon>Portuninae</taxon>
        <taxon>Portunus</taxon>
    </lineage>
</organism>
<sequence length="88" mass="9388">MSAAHHSTPSSILHLSIPVLATLPLPAIPPIAHLSLPRPHSHHLPSMAAPYRAIRHAPEGDEGTTTISSHFASLHPYLGASSRRDNGR</sequence>
<dbReference type="Proteomes" id="UP000324222">
    <property type="component" value="Unassembled WGS sequence"/>
</dbReference>
<dbReference type="AlphaFoldDB" id="A0A5B7J995"/>
<gene>
    <name evidence="1" type="ORF">E2C01_084994</name>
</gene>
<dbReference type="EMBL" id="VSRR010082972">
    <property type="protein sequence ID" value="MPC90027.1"/>
    <property type="molecule type" value="Genomic_DNA"/>
</dbReference>
<proteinExistence type="predicted"/>
<comment type="caution">
    <text evidence="1">The sequence shown here is derived from an EMBL/GenBank/DDBJ whole genome shotgun (WGS) entry which is preliminary data.</text>
</comment>
<protein>
    <submittedName>
        <fullName evidence="1">Uncharacterized protein</fullName>
    </submittedName>
</protein>
<name>A0A5B7J995_PORTR</name>
<evidence type="ECO:0000313" key="1">
    <source>
        <dbReference type="EMBL" id="MPC90027.1"/>
    </source>
</evidence>
<keyword evidence="2" id="KW-1185">Reference proteome</keyword>